<protein>
    <submittedName>
        <fullName evidence="1">2975_t:CDS:1</fullName>
    </submittedName>
</protein>
<feature type="non-terminal residue" evidence="1">
    <location>
        <position position="1"/>
    </location>
</feature>
<dbReference type="AlphaFoldDB" id="A0A9N9E8L2"/>
<feature type="non-terminal residue" evidence="1">
    <location>
        <position position="80"/>
    </location>
</feature>
<dbReference type="EMBL" id="CAJVPK010008947">
    <property type="protein sequence ID" value="CAG8663983.1"/>
    <property type="molecule type" value="Genomic_DNA"/>
</dbReference>
<dbReference type="Proteomes" id="UP000789706">
    <property type="component" value="Unassembled WGS sequence"/>
</dbReference>
<reference evidence="1" key="1">
    <citation type="submission" date="2021-06" db="EMBL/GenBank/DDBJ databases">
        <authorList>
            <person name="Kallberg Y."/>
            <person name="Tangrot J."/>
            <person name="Rosling A."/>
        </authorList>
    </citation>
    <scope>NUCLEOTIDE SEQUENCE</scope>
    <source>
        <strain evidence="1">AZ414A</strain>
    </source>
</reference>
<accession>A0A9N9E8L2</accession>
<gene>
    <name evidence="1" type="ORF">DEBURN_LOCUS11855</name>
</gene>
<sequence>MGTYIKQGKQISKGHYNTACNFYKKYWHKGSPEECENHLANLCPKVPLEIRDLFLKKKVEDNLKKLNKKRKLNEKQSQTK</sequence>
<evidence type="ECO:0000313" key="2">
    <source>
        <dbReference type="Proteomes" id="UP000789706"/>
    </source>
</evidence>
<proteinExistence type="predicted"/>
<comment type="caution">
    <text evidence="1">The sequence shown here is derived from an EMBL/GenBank/DDBJ whole genome shotgun (WGS) entry which is preliminary data.</text>
</comment>
<dbReference type="OrthoDB" id="2413051at2759"/>
<evidence type="ECO:0000313" key="1">
    <source>
        <dbReference type="EMBL" id="CAG8663983.1"/>
    </source>
</evidence>
<organism evidence="1 2">
    <name type="scientific">Diversispora eburnea</name>
    <dbReference type="NCBI Taxonomy" id="1213867"/>
    <lineage>
        <taxon>Eukaryota</taxon>
        <taxon>Fungi</taxon>
        <taxon>Fungi incertae sedis</taxon>
        <taxon>Mucoromycota</taxon>
        <taxon>Glomeromycotina</taxon>
        <taxon>Glomeromycetes</taxon>
        <taxon>Diversisporales</taxon>
        <taxon>Diversisporaceae</taxon>
        <taxon>Diversispora</taxon>
    </lineage>
</organism>
<keyword evidence="2" id="KW-1185">Reference proteome</keyword>
<name>A0A9N9E8L2_9GLOM</name>